<reference evidence="2 3" key="1">
    <citation type="submission" date="2018-10" db="EMBL/GenBank/DDBJ databases">
        <title>Sequencing the genomes of 1000 actinobacteria strains.</title>
        <authorList>
            <person name="Klenk H.-P."/>
        </authorList>
    </citation>
    <scope>NUCLEOTIDE SEQUENCE [LARGE SCALE GENOMIC DNA]</scope>
    <source>
        <strain evidence="2 3">DSM 17894</strain>
    </source>
</reference>
<dbReference type="RefSeq" id="WP_121368911.1">
    <property type="nucleotide sequence ID" value="NZ_RBKS01000001.1"/>
</dbReference>
<dbReference type="OrthoDB" id="5113116at2"/>
<sequence>MAVDGSHEGCFEFGSRLYVVPTDSEHSVAEVARSYSDASRIRRRGHRIRLHWTAFVGAALGGGFLDLSAWHSSGLTAPLDLAMLFGLGGVVGFATAIGMRQAFRAQATEVVVRLPAIQVPAEVARHAPDDATADELVLWSVLTRRFRAARVALENVPFESAGPSEAPGHSPTGTLTPQATGALAELTYVTAKHDYEPVALILGLPVPD</sequence>
<accession>A0A495IDS2</accession>
<keyword evidence="1" id="KW-0472">Membrane</keyword>
<evidence type="ECO:0000256" key="1">
    <source>
        <dbReference type="SAM" id="Phobius"/>
    </source>
</evidence>
<evidence type="ECO:0000313" key="3">
    <source>
        <dbReference type="Proteomes" id="UP000280008"/>
    </source>
</evidence>
<evidence type="ECO:0000313" key="2">
    <source>
        <dbReference type="EMBL" id="RKR74132.1"/>
    </source>
</evidence>
<feature type="transmembrane region" description="Helical" evidence="1">
    <location>
        <begin position="81"/>
        <end position="99"/>
    </location>
</feature>
<keyword evidence="1" id="KW-1133">Transmembrane helix</keyword>
<dbReference type="Proteomes" id="UP000280008">
    <property type="component" value="Unassembled WGS sequence"/>
</dbReference>
<comment type="caution">
    <text evidence="2">The sequence shown here is derived from an EMBL/GenBank/DDBJ whole genome shotgun (WGS) entry which is preliminary data.</text>
</comment>
<name>A0A495IDS2_9MICO</name>
<dbReference type="AlphaFoldDB" id="A0A495IDS2"/>
<gene>
    <name evidence="2" type="ORF">C8E83_1238</name>
</gene>
<proteinExistence type="predicted"/>
<feature type="transmembrane region" description="Helical" evidence="1">
    <location>
        <begin position="50"/>
        <end position="69"/>
    </location>
</feature>
<protein>
    <submittedName>
        <fullName evidence="2">Uncharacterized protein</fullName>
    </submittedName>
</protein>
<keyword evidence="1" id="KW-0812">Transmembrane</keyword>
<dbReference type="EMBL" id="RBKS01000001">
    <property type="protein sequence ID" value="RKR74132.1"/>
    <property type="molecule type" value="Genomic_DNA"/>
</dbReference>
<keyword evidence="3" id="KW-1185">Reference proteome</keyword>
<organism evidence="2 3">
    <name type="scientific">Frondihabitans australicus</name>
    <dbReference type="NCBI Taxonomy" id="386892"/>
    <lineage>
        <taxon>Bacteria</taxon>
        <taxon>Bacillati</taxon>
        <taxon>Actinomycetota</taxon>
        <taxon>Actinomycetes</taxon>
        <taxon>Micrococcales</taxon>
        <taxon>Microbacteriaceae</taxon>
        <taxon>Frondihabitans</taxon>
    </lineage>
</organism>